<evidence type="ECO:0000256" key="6">
    <source>
        <dbReference type="ARBA" id="ARBA00022475"/>
    </source>
</evidence>
<comment type="cofactor">
    <cofactor evidence="1">
        <name>Mg(2+)</name>
        <dbReference type="ChEBI" id="CHEBI:18420"/>
    </cofactor>
</comment>
<sequence>MEGAQNKIISADEHPHLIKAQGMARLIKAGLNSYRAICWLCKHEAAFRQEILLLAILLPVPLLLDLSLGGRLAMIISLLLIPLVEILNTAIEAVVDRIGPQFHPLSGLAKDLGSAAVLLSMLIASLVWGLSLYDYWA</sequence>
<comment type="catalytic activity">
    <reaction evidence="21">
        <text>a 1,2-diacyl-sn-glycerol + ATP = a 1,2-diacyl-sn-glycero-3-phosphate + ADP + H(+)</text>
        <dbReference type="Rhea" id="RHEA:10272"/>
        <dbReference type="ChEBI" id="CHEBI:15378"/>
        <dbReference type="ChEBI" id="CHEBI:17815"/>
        <dbReference type="ChEBI" id="CHEBI:30616"/>
        <dbReference type="ChEBI" id="CHEBI:58608"/>
        <dbReference type="ChEBI" id="CHEBI:456216"/>
        <dbReference type="EC" id="2.7.1.107"/>
    </reaction>
</comment>
<evidence type="ECO:0000256" key="2">
    <source>
        <dbReference type="ARBA" id="ARBA00004429"/>
    </source>
</evidence>
<evidence type="ECO:0000256" key="14">
    <source>
        <dbReference type="ARBA" id="ARBA00022840"/>
    </source>
</evidence>
<evidence type="ECO:0000256" key="12">
    <source>
        <dbReference type="ARBA" id="ARBA00022741"/>
    </source>
</evidence>
<evidence type="ECO:0000256" key="15">
    <source>
        <dbReference type="ARBA" id="ARBA00022842"/>
    </source>
</evidence>
<dbReference type="InterPro" id="IPR033718">
    <property type="entry name" value="DAGK_prok"/>
</dbReference>
<comment type="caution">
    <text evidence="21">Lacks conserved residue(s) required for the propagation of feature annotation.</text>
</comment>
<dbReference type="GO" id="GO:0016301">
    <property type="term" value="F:kinase activity"/>
    <property type="evidence" value="ECO:0007669"/>
    <property type="project" value="UniProtKB-KW"/>
</dbReference>
<evidence type="ECO:0000256" key="18">
    <source>
        <dbReference type="ARBA" id="ARBA00023136"/>
    </source>
</evidence>
<keyword evidence="15" id="KW-0460">Magnesium</keyword>
<evidence type="ECO:0000256" key="13">
    <source>
        <dbReference type="ARBA" id="ARBA00022777"/>
    </source>
</evidence>
<evidence type="ECO:0000256" key="17">
    <source>
        <dbReference type="ARBA" id="ARBA00023098"/>
    </source>
</evidence>
<evidence type="ECO:0000256" key="5">
    <source>
        <dbReference type="ARBA" id="ARBA00017575"/>
    </source>
</evidence>
<comment type="subcellular location">
    <subcellularLocation>
        <location evidence="2 21">Cell inner membrane</location>
        <topology evidence="2 21">Multi-pass membrane protein</topology>
    </subcellularLocation>
</comment>
<keyword evidence="16 21" id="KW-1133">Transmembrane helix</keyword>
<evidence type="ECO:0000256" key="7">
    <source>
        <dbReference type="ARBA" id="ARBA00022516"/>
    </source>
</evidence>
<name>A0ABS3CWW5_9ALTE</name>
<dbReference type="Proteomes" id="UP000663992">
    <property type="component" value="Unassembled WGS sequence"/>
</dbReference>
<dbReference type="Pfam" id="PF01219">
    <property type="entry name" value="DAGK_prokar"/>
    <property type="match status" value="1"/>
</dbReference>
<comment type="similarity">
    <text evidence="3 21">Belongs to the bacterial diacylglycerol kinase family.</text>
</comment>
<dbReference type="CDD" id="cd14264">
    <property type="entry name" value="DAGK_IM"/>
    <property type="match status" value="1"/>
</dbReference>
<keyword evidence="19" id="KW-0594">Phospholipid biosynthesis</keyword>
<evidence type="ECO:0000256" key="20">
    <source>
        <dbReference type="ARBA" id="ARBA00023264"/>
    </source>
</evidence>
<keyword evidence="9 21" id="KW-0808">Transferase</keyword>
<keyword evidence="23" id="KW-1185">Reference proteome</keyword>
<keyword evidence="10 21" id="KW-0812">Transmembrane</keyword>
<comment type="caution">
    <text evidence="22">The sequence shown here is derived from an EMBL/GenBank/DDBJ whole genome shotgun (WGS) entry which is preliminary data.</text>
</comment>
<dbReference type="Gene3D" id="1.10.287.3610">
    <property type="match status" value="1"/>
</dbReference>
<evidence type="ECO:0000256" key="16">
    <source>
        <dbReference type="ARBA" id="ARBA00022989"/>
    </source>
</evidence>
<evidence type="ECO:0000256" key="19">
    <source>
        <dbReference type="ARBA" id="ARBA00023209"/>
    </source>
</evidence>
<evidence type="ECO:0000256" key="21">
    <source>
        <dbReference type="RuleBase" id="RU363065"/>
    </source>
</evidence>
<evidence type="ECO:0000256" key="9">
    <source>
        <dbReference type="ARBA" id="ARBA00022679"/>
    </source>
</evidence>
<keyword evidence="11" id="KW-0479">Metal-binding</keyword>
<evidence type="ECO:0000256" key="8">
    <source>
        <dbReference type="ARBA" id="ARBA00022519"/>
    </source>
</evidence>
<proteinExistence type="inferred from homology"/>
<evidence type="ECO:0000256" key="10">
    <source>
        <dbReference type="ARBA" id="ARBA00022692"/>
    </source>
</evidence>
<evidence type="ECO:0000313" key="22">
    <source>
        <dbReference type="EMBL" id="MBN7821617.1"/>
    </source>
</evidence>
<dbReference type="PROSITE" id="PS01069">
    <property type="entry name" value="DAGK_PROKAR"/>
    <property type="match status" value="1"/>
</dbReference>
<reference evidence="22 23" key="1">
    <citation type="submission" date="2021-03" db="EMBL/GenBank/DDBJ databases">
        <title>novel species isolated from a fishpond in China.</title>
        <authorList>
            <person name="Lu H."/>
            <person name="Cai Z."/>
        </authorList>
    </citation>
    <scope>NUCLEOTIDE SEQUENCE [LARGE SCALE GENOMIC DNA]</scope>
    <source>
        <strain evidence="22 23">Y57</strain>
    </source>
</reference>
<gene>
    <name evidence="22" type="ORF">J0A65_17245</name>
</gene>
<dbReference type="EMBL" id="JAFKCS010000020">
    <property type="protein sequence ID" value="MBN7821617.1"/>
    <property type="molecule type" value="Genomic_DNA"/>
</dbReference>
<feature type="transmembrane region" description="Helical" evidence="21">
    <location>
        <begin position="116"/>
        <end position="136"/>
    </location>
</feature>
<evidence type="ECO:0000256" key="4">
    <source>
        <dbReference type="ARBA" id="ARBA00012133"/>
    </source>
</evidence>
<keyword evidence="17 21" id="KW-0443">Lipid metabolism</keyword>
<protein>
    <recommendedName>
        <fullName evidence="5 21">Diacylglycerol kinase</fullName>
        <ecNumber evidence="4 21">2.7.1.107</ecNumber>
    </recommendedName>
</protein>
<keyword evidence="13 21" id="KW-0418">Kinase</keyword>
<dbReference type="InterPro" id="IPR036945">
    <property type="entry name" value="DAGK_sf"/>
</dbReference>
<keyword evidence="8 21" id="KW-0997">Cell inner membrane</keyword>
<dbReference type="EC" id="2.7.1.107" evidence="4 21"/>
<organism evidence="22 23">
    <name type="scientific">Bowmanella yangjiangensis</name>
    <dbReference type="NCBI Taxonomy" id="2811230"/>
    <lineage>
        <taxon>Bacteria</taxon>
        <taxon>Pseudomonadati</taxon>
        <taxon>Pseudomonadota</taxon>
        <taxon>Gammaproteobacteria</taxon>
        <taxon>Alteromonadales</taxon>
        <taxon>Alteromonadaceae</taxon>
        <taxon>Bowmanella</taxon>
    </lineage>
</organism>
<evidence type="ECO:0000313" key="23">
    <source>
        <dbReference type="Proteomes" id="UP000663992"/>
    </source>
</evidence>
<dbReference type="InterPro" id="IPR000829">
    <property type="entry name" value="DAGK"/>
</dbReference>
<keyword evidence="20 21" id="KW-1208">Phospholipid metabolism</keyword>
<feature type="transmembrane region" description="Helical" evidence="21">
    <location>
        <begin position="51"/>
        <end position="68"/>
    </location>
</feature>
<evidence type="ECO:0000256" key="3">
    <source>
        <dbReference type="ARBA" id="ARBA00005967"/>
    </source>
</evidence>
<keyword evidence="6" id="KW-1003">Cell membrane</keyword>
<keyword evidence="7" id="KW-0444">Lipid biosynthesis</keyword>
<keyword evidence="18 21" id="KW-0472">Membrane</keyword>
<keyword evidence="14 21" id="KW-0067">ATP-binding</keyword>
<evidence type="ECO:0000256" key="1">
    <source>
        <dbReference type="ARBA" id="ARBA00001946"/>
    </source>
</evidence>
<dbReference type="PANTHER" id="PTHR34299:SF1">
    <property type="entry name" value="DIACYLGLYCEROL KINASE"/>
    <property type="match status" value="1"/>
</dbReference>
<accession>A0ABS3CWW5</accession>
<evidence type="ECO:0000256" key="11">
    <source>
        <dbReference type="ARBA" id="ARBA00022723"/>
    </source>
</evidence>
<dbReference type="PANTHER" id="PTHR34299">
    <property type="entry name" value="DIACYLGLYCEROL KINASE"/>
    <property type="match status" value="1"/>
</dbReference>
<comment type="function">
    <text evidence="21">Catalyzes the ATP-dependent phosphorylation of sn-l,2-diacylglycerol (DAG) to phosphatidic acid. Involved in the recycling of diacylglycerol produced as a by-product during membrane-derived oligosaccharide (MDO) biosynthesis.</text>
</comment>
<keyword evidence="12 21" id="KW-0547">Nucleotide-binding</keyword>